<dbReference type="AlphaFoldDB" id="A0A1I8FM77"/>
<dbReference type="GO" id="GO:0006897">
    <property type="term" value="P:endocytosis"/>
    <property type="evidence" value="ECO:0007669"/>
    <property type="project" value="TreeGrafter"/>
</dbReference>
<dbReference type="GO" id="GO:0007219">
    <property type="term" value="P:Notch signaling pathway"/>
    <property type="evidence" value="ECO:0007669"/>
    <property type="project" value="TreeGrafter"/>
</dbReference>
<keyword evidence="4" id="KW-1185">Reference proteome</keyword>
<dbReference type="WBParaSite" id="maker-unitig_40569-snap-gene-0.3-mRNA-1">
    <property type="protein sequence ID" value="maker-unitig_40569-snap-gene-0.3-mRNA-1"/>
    <property type="gene ID" value="maker-unitig_40569-snap-gene-0.3"/>
</dbReference>
<dbReference type="InterPro" id="IPR037252">
    <property type="entry name" value="Mib_Herc2_sf"/>
</dbReference>
<dbReference type="PANTHER" id="PTHR24202">
    <property type="entry name" value="E3 UBIQUITIN-PROTEIN LIGASE MIB2"/>
    <property type="match status" value="1"/>
</dbReference>
<dbReference type="GO" id="GO:0046872">
    <property type="term" value="F:metal ion binding"/>
    <property type="evidence" value="ECO:0007669"/>
    <property type="project" value="InterPro"/>
</dbReference>
<feature type="domain" description="MIB/HERC2" evidence="3">
    <location>
        <begin position="119"/>
        <end position="197"/>
    </location>
</feature>
<evidence type="ECO:0000256" key="1">
    <source>
        <dbReference type="ARBA" id="ARBA00023054"/>
    </source>
</evidence>
<dbReference type="GO" id="GO:0005737">
    <property type="term" value="C:cytoplasm"/>
    <property type="evidence" value="ECO:0007669"/>
    <property type="project" value="TreeGrafter"/>
</dbReference>
<name>A0A1I8FM77_9PLAT</name>
<evidence type="ECO:0000256" key="2">
    <source>
        <dbReference type="SAM" id="MobiDB-lite"/>
    </source>
</evidence>
<evidence type="ECO:0000313" key="5">
    <source>
        <dbReference type="WBParaSite" id="maker-unitig_40569-snap-gene-0.3-mRNA-1"/>
    </source>
</evidence>
<dbReference type="GO" id="GO:0016567">
    <property type="term" value="P:protein ubiquitination"/>
    <property type="evidence" value="ECO:0007669"/>
    <property type="project" value="InterPro"/>
</dbReference>
<feature type="region of interest" description="Disordered" evidence="2">
    <location>
        <begin position="1"/>
        <end position="28"/>
    </location>
</feature>
<dbReference type="Proteomes" id="UP000095280">
    <property type="component" value="Unplaced"/>
</dbReference>
<dbReference type="PANTHER" id="PTHR24202:SF53">
    <property type="entry name" value="E3 UBIQUITIN-PROTEIN LIGASE MIB1"/>
    <property type="match status" value="1"/>
</dbReference>
<evidence type="ECO:0000259" key="3">
    <source>
        <dbReference type="PROSITE" id="PS51416"/>
    </source>
</evidence>
<accession>A0A1I8FM77</accession>
<dbReference type="PROSITE" id="PS51416">
    <property type="entry name" value="MIB_HERC2"/>
    <property type="match status" value="1"/>
</dbReference>
<reference evidence="5" key="1">
    <citation type="submission" date="2016-11" db="UniProtKB">
        <authorList>
            <consortium name="WormBaseParasite"/>
        </authorList>
    </citation>
    <scope>IDENTIFICATION</scope>
</reference>
<dbReference type="InterPro" id="IPR010606">
    <property type="entry name" value="Mib_Herc2"/>
</dbReference>
<keyword evidence="1" id="KW-0175">Coiled coil</keyword>
<dbReference type="GO" id="GO:0004842">
    <property type="term" value="F:ubiquitin-protein transferase activity"/>
    <property type="evidence" value="ECO:0007669"/>
    <property type="project" value="InterPro"/>
</dbReference>
<proteinExistence type="predicted"/>
<organism evidence="4 5">
    <name type="scientific">Macrostomum lignano</name>
    <dbReference type="NCBI Taxonomy" id="282301"/>
    <lineage>
        <taxon>Eukaryota</taxon>
        <taxon>Metazoa</taxon>
        <taxon>Spiralia</taxon>
        <taxon>Lophotrochozoa</taxon>
        <taxon>Platyhelminthes</taxon>
        <taxon>Rhabditophora</taxon>
        <taxon>Macrostomorpha</taxon>
        <taxon>Macrostomida</taxon>
        <taxon>Macrostomidae</taxon>
        <taxon>Macrostomum</taxon>
    </lineage>
</organism>
<dbReference type="Gene3D" id="2.30.30.40">
    <property type="entry name" value="SH3 Domains"/>
    <property type="match status" value="1"/>
</dbReference>
<dbReference type="SUPFAM" id="SSF159034">
    <property type="entry name" value="Mib/herc2 domain-like"/>
    <property type="match status" value="1"/>
</dbReference>
<sequence>WASAVGCSAGPTGNGPNRNGGEGSVGTVRNFESPEEVVAPMTCASLTTGQLALYTRTVSAATSAAPGRCMASDGPAPIATAYPCAQPAIHGDKHSTRHRFFQFVHPLAEPVWCDSRRRAKKYTCRGLFPGARVVRGVDWQWGGSGRRQWEAGQGHRGAGLVPGCAESAAYVLWDSGVKNLYRVGYEAWLTCEWCPSAKSIRLIIETIMPLLASSTSASLELAAAPALSWTPCPHMELCAFQPGDAGFASAVSTDTLQTAVQRTHAAGPGHVRKPSTLSALSLAWTKTATAVVSYPSGNRSVDAEPAALCLIPDPSSFRRRLRAAVGGARAAEEAARNGGATVPFTLRPAAVTPNLPAVGAAGAVARRFGRECWRRTSQRLRPAAAVAGQRSGRVGRVVPSAPPMETF</sequence>
<evidence type="ECO:0000313" key="4">
    <source>
        <dbReference type="Proteomes" id="UP000095280"/>
    </source>
</evidence>
<protein>
    <submittedName>
        <fullName evidence="5">MIB/HERC2 domain-containing protein</fullName>
    </submittedName>
</protein>